<dbReference type="GO" id="GO:1904680">
    <property type="term" value="F:peptide transmembrane transporter activity"/>
    <property type="evidence" value="ECO:0007669"/>
    <property type="project" value="TreeGrafter"/>
</dbReference>
<dbReference type="GO" id="GO:0030313">
    <property type="term" value="C:cell envelope"/>
    <property type="evidence" value="ECO:0007669"/>
    <property type="project" value="UniProtKB-SubCell"/>
</dbReference>
<evidence type="ECO:0000313" key="7">
    <source>
        <dbReference type="Proteomes" id="UP000657592"/>
    </source>
</evidence>
<evidence type="ECO:0000256" key="2">
    <source>
        <dbReference type="ARBA" id="ARBA00005695"/>
    </source>
</evidence>
<evidence type="ECO:0000256" key="3">
    <source>
        <dbReference type="ARBA" id="ARBA00022448"/>
    </source>
</evidence>
<keyword evidence="3" id="KW-0813">Transport</keyword>
<comment type="similarity">
    <text evidence="2">Belongs to the bacterial solute-binding protein 5 family.</text>
</comment>
<accession>A0A917MLD2</accession>
<evidence type="ECO:0000259" key="5">
    <source>
        <dbReference type="Pfam" id="PF00496"/>
    </source>
</evidence>
<dbReference type="PANTHER" id="PTHR30290:SF10">
    <property type="entry name" value="PERIPLASMIC OLIGOPEPTIDE-BINDING PROTEIN-RELATED"/>
    <property type="match status" value="1"/>
</dbReference>
<reference evidence="6" key="1">
    <citation type="journal article" date="2014" name="Int. J. Syst. Evol. Microbiol.">
        <title>Complete genome sequence of Corynebacterium casei LMG S-19264T (=DSM 44701T), isolated from a smear-ripened cheese.</title>
        <authorList>
            <consortium name="US DOE Joint Genome Institute (JGI-PGF)"/>
            <person name="Walter F."/>
            <person name="Albersmeier A."/>
            <person name="Kalinowski J."/>
            <person name="Ruckert C."/>
        </authorList>
    </citation>
    <scope>NUCLEOTIDE SEQUENCE</scope>
    <source>
        <strain evidence="6">CGMCC 1.15794</strain>
    </source>
</reference>
<dbReference type="Gene3D" id="3.10.105.10">
    <property type="entry name" value="Dipeptide-binding Protein, Domain 3"/>
    <property type="match status" value="1"/>
</dbReference>
<dbReference type="AlphaFoldDB" id="A0A917MLD2"/>
<protein>
    <submittedName>
        <fullName evidence="6">Peptide ABC transporter substrate-binding protein</fullName>
    </submittedName>
</protein>
<dbReference type="SUPFAM" id="SSF53850">
    <property type="entry name" value="Periplasmic binding protein-like II"/>
    <property type="match status" value="1"/>
</dbReference>
<reference evidence="6" key="2">
    <citation type="submission" date="2020-09" db="EMBL/GenBank/DDBJ databases">
        <authorList>
            <person name="Sun Q."/>
            <person name="Zhou Y."/>
        </authorList>
    </citation>
    <scope>NUCLEOTIDE SEQUENCE</scope>
    <source>
        <strain evidence="6">CGMCC 1.15794</strain>
    </source>
</reference>
<dbReference type="Pfam" id="PF00496">
    <property type="entry name" value="SBP_bac_5"/>
    <property type="match status" value="1"/>
</dbReference>
<dbReference type="PANTHER" id="PTHR30290">
    <property type="entry name" value="PERIPLASMIC BINDING COMPONENT OF ABC TRANSPORTER"/>
    <property type="match status" value="1"/>
</dbReference>
<dbReference type="PIRSF" id="PIRSF002741">
    <property type="entry name" value="MppA"/>
    <property type="match status" value="1"/>
</dbReference>
<evidence type="ECO:0000313" key="6">
    <source>
        <dbReference type="EMBL" id="GGH41749.1"/>
    </source>
</evidence>
<dbReference type="InterPro" id="IPR030678">
    <property type="entry name" value="Peptide/Ni-bd"/>
</dbReference>
<sequence>MNRTAFRLPAARPSARGRVAPLRAVSRRTTTRRAVRSLAALAIGASLALSGCAAGGAPGAGSAAAASAGTITWGWALPSTWDPVTSAIGNDLHALALVYEPITQQTADGDVAPGLAESWEYNEAGDEVTFHLRPGLTFSDGTRLDAEAVRQSLLRGRDGADSTVAAQLAVVRDVVVDSPTDVRLVLDQPDFQIPLLLSGKTGQIVSPAAIAEDTGALATRPVGAGPFILEEYVPDSHATLRKNPDYWNAEHIRVDEFVLKPTPDPSVIVAGLQSGQYNVVSIPASQVDSVEAAGFEVLKQEVLPVRVLDVNNTVEPFDDPRVTQAISHAIDRQELIDVANFGYGEPLWQPFPDGYVAHSDALDDLYPHDPDRARELLTEAGYPDGVDIELAISAESDPLAELIQQQLTSAGIRTSLVVQTPGEVNYITRKYPFVVDQFNARQSPVQALEVLFGEEGLMNLGRNTPADLPAAVDAARALPLDHPDYPAAIQNATETAVTQMPNVFLFSVTRFFAYTDEVKGLRGYVDTWRFEDVTVGQ</sequence>
<feature type="domain" description="Solute-binding protein family 5" evidence="5">
    <location>
        <begin position="111"/>
        <end position="440"/>
    </location>
</feature>
<dbReference type="InterPro" id="IPR039424">
    <property type="entry name" value="SBP_5"/>
</dbReference>
<dbReference type="RefSeq" id="WP_188755592.1">
    <property type="nucleotide sequence ID" value="NZ_BMJY01000004.1"/>
</dbReference>
<dbReference type="GO" id="GO:0015833">
    <property type="term" value="P:peptide transport"/>
    <property type="evidence" value="ECO:0007669"/>
    <property type="project" value="TreeGrafter"/>
</dbReference>
<keyword evidence="7" id="KW-1185">Reference proteome</keyword>
<organism evidence="6 7">
    <name type="scientific">Microbacterium album</name>
    <dbReference type="NCBI Taxonomy" id="2053191"/>
    <lineage>
        <taxon>Bacteria</taxon>
        <taxon>Bacillati</taxon>
        <taxon>Actinomycetota</taxon>
        <taxon>Actinomycetes</taxon>
        <taxon>Micrococcales</taxon>
        <taxon>Microbacteriaceae</taxon>
        <taxon>Microbacterium</taxon>
    </lineage>
</organism>
<dbReference type="Gene3D" id="3.40.190.10">
    <property type="entry name" value="Periplasmic binding protein-like II"/>
    <property type="match status" value="1"/>
</dbReference>
<dbReference type="EMBL" id="BMJY01000004">
    <property type="protein sequence ID" value="GGH41749.1"/>
    <property type="molecule type" value="Genomic_DNA"/>
</dbReference>
<comment type="subcellular location">
    <subcellularLocation>
        <location evidence="1">Cell envelope</location>
    </subcellularLocation>
</comment>
<evidence type="ECO:0000256" key="1">
    <source>
        <dbReference type="ARBA" id="ARBA00004196"/>
    </source>
</evidence>
<name>A0A917MLD2_9MICO</name>
<keyword evidence="4" id="KW-0732">Signal</keyword>
<dbReference type="GO" id="GO:0042597">
    <property type="term" value="C:periplasmic space"/>
    <property type="evidence" value="ECO:0007669"/>
    <property type="project" value="UniProtKB-ARBA"/>
</dbReference>
<evidence type="ECO:0000256" key="4">
    <source>
        <dbReference type="ARBA" id="ARBA00022729"/>
    </source>
</evidence>
<proteinExistence type="inferred from homology"/>
<gene>
    <name evidence="6" type="ORF">GCM10010921_14510</name>
</gene>
<dbReference type="Proteomes" id="UP000657592">
    <property type="component" value="Unassembled WGS sequence"/>
</dbReference>
<dbReference type="GO" id="GO:0043190">
    <property type="term" value="C:ATP-binding cassette (ABC) transporter complex"/>
    <property type="evidence" value="ECO:0007669"/>
    <property type="project" value="InterPro"/>
</dbReference>
<dbReference type="Gene3D" id="3.90.76.10">
    <property type="entry name" value="Dipeptide-binding Protein, Domain 1"/>
    <property type="match status" value="1"/>
</dbReference>
<dbReference type="InterPro" id="IPR000914">
    <property type="entry name" value="SBP_5_dom"/>
</dbReference>
<comment type="caution">
    <text evidence="6">The sequence shown here is derived from an EMBL/GenBank/DDBJ whole genome shotgun (WGS) entry which is preliminary data.</text>
</comment>